<dbReference type="EMBL" id="CAQM01000199">
    <property type="protein sequence ID" value="CCQ60762.1"/>
    <property type="molecule type" value="Genomic_DNA"/>
</dbReference>
<sequence>MRGTKNYKMNNHPFTLLQIVVRDQERNSIWKPMWLIVIGSRRDELSLVDCYQCYRQRYDMEHLFRFGKQRLLMTSYLGDF</sequence>
<gene>
    <name evidence="1" type="ORF">CWATWH0401_1353</name>
</gene>
<protein>
    <recommendedName>
        <fullName evidence="3">Transposase IS4-like domain-containing protein</fullName>
    </recommendedName>
</protein>
<accession>T2J8E6</accession>
<evidence type="ECO:0000313" key="2">
    <source>
        <dbReference type="Proteomes" id="UP000018198"/>
    </source>
</evidence>
<reference evidence="1 2" key="2">
    <citation type="submission" date="2013-09" db="EMBL/GenBank/DDBJ databases">
        <title>Whole genome comparison of six Crocosphaera watsonii strains with differing phenotypes.</title>
        <authorList>
            <person name="Bench S.R."/>
            <person name="Heller P."/>
            <person name="Frank I."/>
            <person name="Arciniega M."/>
            <person name="Shilova I.N."/>
            <person name="Zehr J.P."/>
        </authorList>
    </citation>
    <scope>NUCLEOTIDE SEQUENCE [LARGE SCALE GENOMIC DNA]</scope>
    <source>
        <strain evidence="1 2">WH 0401</strain>
    </source>
</reference>
<evidence type="ECO:0008006" key="3">
    <source>
        <dbReference type="Google" id="ProtNLM"/>
    </source>
</evidence>
<reference evidence="1 2" key="1">
    <citation type="submission" date="2013-01" db="EMBL/GenBank/DDBJ databases">
        <authorList>
            <person name="Bench S."/>
        </authorList>
    </citation>
    <scope>NUCLEOTIDE SEQUENCE [LARGE SCALE GENOMIC DNA]</scope>
    <source>
        <strain evidence="1 2">WH 0401</strain>
    </source>
</reference>
<dbReference type="Proteomes" id="UP000018198">
    <property type="component" value="Unassembled WGS sequence"/>
</dbReference>
<dbReference type="AlphaFoldDB" id="T2J8E6"/>
<organism evidence="1 2">
    <name type="scientific">Crocosphaera watsonii WH 0401</name>
    <dbReference type="NCBI Taxonomy" id="555881"/>
    <lineage>
        <taxon>Bacteria</taxon>
        <taxon>Bacillati</taxon>
        <taxon>Cyanobacteriota</taxon>
        <taxon>Cyanophyceae</taxon>
        <taxon>Oscillatoriophycideae</taxon>
        <taxon>Chroococcales</taxon>
        <taxon>Aphanothecaceae</taxon>
        <taxon>Crocosphaera</taxon>
    </lineage>
</organism>
<name>T2J8E6_CROWT</name>
<proteinExistence type="predicted"/>
<comment type="caution">
    <text evidence="1">The sequence shown here is derived from an EMBL/GenBank/DDBJ whole genome shotgun (WGS) entry which is preliminary data.</text>
</comment>
<evidence type="ECO:0000313" key="1">
    <source>
        <dbReference type="EMBL" id="CCQ60762.1"/>
    </source>
</evidence>